<evidence type="ECO:0000313" key="13">
    <source>
        <dbReference type="EMBL" id="SFN82127.1"/>
    </source>
</evidence>
<evidence type="ECO:0000259" key="11">
    <source>
        <dbReference type="PROSITE" id="PS50111"/>
    </source>
</evidence>
<dbReference type="EMBL" id="FOWD01000002">
    <property type="protein sequence ID" value="SFN82127.1"/>
    <property type="molecule type" value="Genomic_DNA"/>
</dbReference>
<feature type="transmembrane region" description="Helical" evidence="10">
    <location>
        <begin position="292"/>
        <end position="311"/>
    </location>
</feature>
<keyword evidence="6 10" id="KW-0472">Membrane</keyword>
<dbReference type="InterPro" id="IPR004089">
    <property type="entry name" value="MCPsignal_dom"/>
</dbReference>
<dbReference type="RefSeq" id="WP_242960805.1">
    <property type="nucleotide sequence ID" value="NZ_BAABFM010000017.1"/>
</dbReference>
<dbReference type="Gene3D" id="1.10.287.950">
    <property type="entry name" value="Methyl-accepting chemotaxis protein"/>
    <property type="match status" value="1"/>
</dbReference>
<keyword evidence="7 9" id="KW-0807">Transducer</keyword>
<dbReference type="Proteomes" id="UP000198806">
    <property type="component" value="Unassembled WGS sequence"/>
</dbReference>
<keyword evidence="4 10" id="KW-0812">Transmembrane</keyword>
<keyword evidence="3" id="KW-0145">Chemotaxis</keyword>
<evidence type="ECO:0000256" key="9">
    <source>
        <dbReference type="PROSITE-ProRule" id="PRU00284"/>
    </source>
</evidence>
<gene>
    <name evidence="13" type="ORF">SAMN04489757_102142</name>
</gene>
<dbReference type="Gene3D" id="3.30.450.20">
    <property type="entry name" value="PAS domain"/>
    <property type="match status" value="1"/>
</dbReference>
<evidence type="ECO:0000313" key="14">
    <source>
        <dbReference type="Proteomes" id="UP000198806"/>
    </source>
</evidence>
<dbReference type="PROSITE" id="PS50885">
    <property type="entry name" value="HAMP"/>
    <property type="match status" value="1"/>
</dbReference>
<comment type="similarity">
    <text evidence="8">Belongs to the methyl-accepting chemotaxis (MCP) protein family.</text>
</comment>
<dbReference type="SUPFAM" id="SSF58104">
    <property type="entry name" value="Methyl-accepting chemotaxis protein (MCP) signaling domain"/>
    <property type="match status" value="1"/>
</dbReference>
<dbReference type="GO" id="GO:0006935">
    <property type="term" value="P:chemotaxis"/>
    <property type="evidence" value="ECO:0007669"/>
    <property type="project" value="UniProtKB-KW"/>
</dbReference>
<dbReference type="PANTHER" id="PTHR32089">
    <property type="entry name" value="METHYL-ACCEPTING CHEMOTAXIS PROTEIN MCPB"/>
    <property type="match status" value="1"/>
</dbReference>
<comment type="subcellular location">
    <subcellularLocation>
        <location evidence="1">Cell membrane</location>
        <topology evidence="1">Multi-pass membrane protein</topology>
    </subcellularLocation>
</comment>
<dbReference type="AlphaFoldDB" id="A0A1I5C5B7"/>
<feature type="transmembrane region" description="Helical" evidence="10">
    <location>
        <begin position="20"/>
        <end position="38"/>
    </location>
</feature>
<evidence type="ECO:0000259" key="12">
    <source>
        <dbReference type="PROSITE" id="PS50885"/>
    </source>
</evidence>
<keyword evidence="2" id="KW-1003">Cell membrane</keyword>
<keyword evidence="5 10" id="KW-1133">Transmembrane helix</keyword>
<dbReference type="InterPro" id="IPR033479">
    <property type="entry name" value="dCache_1"/>
</dbReference>
<feature type="domain" description="Methyl-accepting transducer" evidence="11">
    <location>
        <begin position="386"/>
        <end position="643"/>
    </location>
</feature>
<dbReference type="SMART" id="SM00283">
    <property type="entry name" value="MA"/>
    <property type="match status" value="1"/>
</dbReference>
<evidence type="ECO:0000256" key="7">
    <source>
        <dbReference type="ARBA" id="ARBA00023224"/>
    </source>
</evidence>
<evidence type="ECO:0000256" key="10">
    <source>
        <dbReference type="SAM" id="Phobius"/>
    </source>
</evidence>
<organism evidence="13 14">
    <name type="scientific">Anaerocolumna aminovalerica</name>
    <dbReference type="NCBI Taxonomy" id="1527"/>
    <lineage>
        <taxon>Bacteria</taxon>
        <taxon>Bacillati</taxon>
        <taxon>Bacillota</taxon>
        <taxon>Clostridia</taxon>
        <taxon>Lachnospirales</taxon>
        <taxon>Lachnospiraceae</taxon>
        <taxon>Anaerocolumna</taxon>
    </lineage>
</organism>
<sequence length="672" mass="72543">MIKKSNDMGISKSIKTKLIVYYTTLILLSLIALGYLALKISSDIVINEAKDAITTLAENSAKLESSRLKTGTDVLEAMAKLDEIKGMEWTMQQPILTALLKESEFEEMGILHSDGHIQFSSGNTAQLNKSSNLMNVFNGSANSIDFTVSVETGELVLVQVVPVKRDGKVVAALLGRSDGTSLSKIAEDIGYGETGYSYIINKEGTVIGHPDTDLVFKQYNAMDEVKNDKTVSSTAEAVKEMLSKKEGTTTYTLNENRLYAGYSVIEGTDWTFILVAAENELLSKIPELQRSIMLVAVIVLAISILLTYVIGSSITNPIIKTVEYAGKITDLDLREDVDKKYLSRNDEMGNLARALQKITEGLRNIIGEINLSSDQMAAASEELTATSQQTANAAQEVAKTVEEIAQGATEQAKHTEQGTLKASQLGTTIQKVQSYIGNVHSASNRVTDVVAEGLKEIDSLSKITEESTLAIDEIYQVIMQTNESSDKIGEASNVIESIAAQTNLLSLNAAIEAARAGDAGKGFAVVAEEIRKLAEQSSGSTKVIHEIVSELQSNASKAVNTMQRVSTISTEQVNSVNNSKDRYSSIARTMEKSINAVKELRDTGEEMDLMRQDIIENLESLSAIAEENAAASEQASAATEEQTASVEEIAGASDSLSELAVKLNSLVAKFKL</sequence>
<evidence type="ECO:0000256" key="1">
    <source>
        <dbReference type="ARBA" id="ARBA00004651"/>
    </source>
</evidence>
<protein>
    <submittedName>
        <fullName evidence="13">Methyl-accepting chemotaxis sensory transducer with Cache sensor</fullName>
    </submittedName>
</protein>
<name>A0A1I5C5B7_9FIRM</name>
<dbReference type="CDD" id="cd06225">
    <property type="entry name" value="HAMP"/>
    <property type="match status" value="1"/>
</dbReference>
<dbReference type="GO" id="GO:0007165">
    <property type="term" value="P:signal transduction"/>
    <property type="evidence" value="ECO:0007669"/>
    <property type="project" value="UniProtKB-KW"/>
</dbReference>
<evidence type="ECO:0000256" key="4">
    <source>
        <dbReference type="ARBA" id="ARBA00022692"/>
    </source>
</evidence>
<dbReference type="CDD" id="cd12912">
    <property type="entry name" value="PDC2_MCP_like"/>
    <property type="match status" value="1"/>
</dbReference>
<dbReference type="PANTHER" id="PTHR32089:SF112">
    <property type="entry name" value="LYSOZYME-LIKE PROTEIN-RELATED"/>
    <property type="match status" value="1"/>
</dbReference>
<evidence type="ECO:0000256" key="5">
    <source>
        <dbReference type="ARBA" id="ARBA00022989"/>
    </source>
</evidence>
<dbReference type="SMART" id="SM00304">
    <property type="entry name" value="HAMP"/>
    <property type="match status" value="1"/>
</dbReference>
<dbReference type="GO" id="GO:0005886">
    <property type="term" value="C:plasma membrane"/>
    <property type="evidence" value="ECO:0007669"/>
    <property type="project" value="UniProtKB-SubCell"/>
</dbReference>
<dbReference type="Gene3D" id="6.10.340.10">
    <property type="match status" value="1"/>
</dbReference>
<dbReference type="PROSITE" id="PS50111">
    <property type="entry name" value="CHEMOTAXIS_TRANSDUC_2"/>
    <property type="match status" value="1"/>
</dbReference>
<dbReference type="STRING" id="1527.SAMN04489757_102142"/>
<evidence type="ECO:0000256" key="2">
    <source>
        <dbReference type="ARBA" id="ARBA00022475"/>
    </source>
</evidence>
<feature type="domain" description="HAMP" evidence="12">
    <location>
        <begin position="312"/>
        <end position="367"/>
    </location>
</feature>
<dbReference type="Pfam" id="PF00015">
    <property type="entry name" value="MCPsignal"/>
    <property type="match status" value="1"/>
</dbReference>
<evidence type="ECO:0000256" key="6">
    <source>
        <dbReference type="ARBA" id="ARBA00023136"/>
    </source>
</evidence>
<accession>A0A1I5C5B7</accession>
<proteinExistence type="inferred from homology"/>
<evidence type="ECO:0000256" key="3">
    <source>
        <dbReference type="ARBA" id="ARBA00022500"/>
    </source>
</evidence>
<reference evidence="13 14" key="1">
    <citation type="submission" date="2016-10" db="EMBL/GenBank/DDBJ databases">
        <authorList>
            <person name="de Groot N.N."/>
        </authorList>
    </citation>
    <scope>NUCLEOTIDE SEQUENCE [LARGE SCALE GENOMIC DNA]</scope>
    <source>
        <strain evidence="13 14">DSM 1283</strain>
    </source>
</reference>
<evidence type="ECO:0000256" key="8">
    <source>
        <dbReference type="ARBA" id="ARBA00029447"/>
    </source>
</evidence>
<dbReference type="InterPro" id="IPR003660">
    <property type="entry name" value="HAMP_dom"/>
</dbReference>
<keyword evidence="14" id="KW-1185">Reference proteome</keyword>
<dbReference type="Pfam" id="PF02743">
    <property type="entry name" value="dCache_1"/>
    <property type="match status" value="1"/>
</dbReference>